<dbReference type="InterPro" id="IPR009049">
    <property type="entry name" value="Argininosuccinate_lyase"/>
</dbReference>
<sequence>MLQLMLIKNSIGQDIKGSLSHAIMLAQTKIVLQSDYEKIFHDLKIILQEIEEDKFVFSRKLEDIYMNIEAQLSVLIDSAVGNLRAKH</sequence>
<evidence type="ECO:0000256" key="1">
    <source>
        <dbReference type="ARBA" id="ARBA00023239"/>
    </source>
</evidence>
<proteinExistence type="predicted"/>
<gene>
    <name evidence="2" type="ORF">CEV08_03175</name>
</gene>
<dbReference type="GO" id="GO:0005829">
    <property type="term" value="C:cytosol"/>
    <property type="evidence" value="ECO:0007669"/>
    <property type="project" value="TreeGrafter"/>
</dbReference>
<dbReference type="PANTHER" id="PTHR43814:SF1">
    <property type="entry name" value="ARGININOSUCCINATE LYASE"/>
    <property type="match status" value="1"/>
</dbReference>
<comment type="caution">
    <text evidence="2">The sequence shown here is derived from an EMBL/GenBank/DDBJ whole genome shotgun (WGS) entry which is preliminary data.</text>
</comment>
<dbReference type="InterPro" id="IPR024083">
    <property type="entry name" value="Fumarase/histidase_N"/>
</dbReference>
<evidence type="ECO:0000313" key="3">
    <source>
        <dbReference type="Proteomes" id="UP000230791"/>
    </source>
</evidence>
<name>A0A2M6UWN9_9HYPH</name>
<accession>A0A2M6UWN9</accession>
<dbReference type="AlphaFoldDB" id="A0A2M6UWN9"/>
<organism evidence="2 3">
    <name type="scientific">Bartonella tribocorum</name>
    <dbReference type="NCBI Taxonomy" id="85701"/>
    <lineage>
        <taxon>Bacteria</taxon>
        <taxon>Pseudomonadati</taxon>
        <taxon>Pseudomonadota</taxon>
        <taxon>Alphaproteobacteria</taxon>
        <taxon>Hyphomicrobiales</taxon>
        <taxon>Bartonellaceae</taxon>
        <taxon>Bartonella</taxon>
    </lineage>
</organism>
<dbReference type="PANTHER" id="PTHR43814">
    <property type="entry name" value="ARGININOSUCCINATE LYASE"/>
    <property type="match status" value="1"/>
</dbReference>
<dbReference type="InterPro" id="IPR008948">
    <property type="entry name" value="L-Aspartase-like"/>
</dbReference>
<dbReference type="Proteomes" id="UP000230791">
    <property type="component" value="Unassembled WGS sequence"/>
</dbReference>
<dbReference type="GO" id="GO:0004056">
    <property type="term" value="F:argininosuccinate lyase activity"/>
    <property type="evidence" value="ECO:0007669"/>
    <property type="project" value="InterPro"/>
</dbReference>
<dbReference type="EMBL" id="NJPP01000005">
    <property type="protein sequence ID" value="PIT70615.1"/>
    <property type="molecule type" value="Genomic_DNA"/>
</dbReference>
<keyword evidence="1" id="KW-0456">Lyase</keyword>
<dbReference type="GO" id="GO:0042450">
    <property type="term" value="P:L-arginine biosynthetic process via ornithine"/>
    <property type="evidence" value="ECO:0007669"/>
    <property type="project" value="InterPro"/>
</dbReference>
<protein>
    <recommendedName>
        <fullName evidence="4">Argininosuccinate lyase</fullName>
    </recommendedName>
</protein>
<reference evidence="2 3" key="1">
    <citation type="submission" date="2017-06" db="EMBL/GenBank/DDBJ databases">
        <title>Draft genome of Bartonella tribocorum C635.</title>
        <authorList>
            <person name="Hadjadj L."/>
            <person name="Jiyipong T."/>
            <person name="Diene S.M."/>
            <person name="Morand S."/>
            <person name="Rolain J.-M."/>
        </authorList>
    </citation>
    <scope>NUCLEOTIDE SEQUENCE [LARGE SCALE GENOMIC DNA]</scope>
    <source>
        <strain evidence="2 3">C635</strain>
    </source>
</reference>
<evidence type="ECO:0008006" key="4">
    <source>
        <dbReference type="Google" id="ProtNLM"/>
    </source>
</evidence>
<dbReference type="SUPFAM" id="SSF48557">
    <property type="entry name" value="L-aspartase-like"/>
    <property type="match status" value="1"/>
</dbReference>
<dbReference type="Gene3D" id="1.10.275.10">
    <property type="entry name" value="Fumarase/aspartase (N-terminal domain)"/>
    <property type="match status" value="1"/>
</dbReference>
<evidence type="ECO:0000313" key="2">
    <source>
        <dbReference type="EMBL" id="PIT70615.1"/>
    </source>
</evidence>